<organism evidence="2 3">
    <name type="scientific">Aliivibrio sifiae</name>
    <dbReference type="NCBI Taxonomy" id="566293"/>
    <lineage>
        <taxon>Bacteria</taxon>
        <taxon>Pseudomonadati</taxon>
        <taxon>Pseudomonadota</taxon>
        <taxon>Gammaproteobacteria</taxon>
        <taxon>Vibrionales</taxon>
        <taxon>Vibrionaceae</taxon>
        <taxon>Aliivibrio</taxon>
    </lineage>
</organism>
<protein>
    <recommendedName>
        <fullName evidence="5">DUF2971 domain-containing protein</fullName>
    </recommendedName>
</protein>
<evidence type="ECO:0000313" key="4">
    <source>
        <dbReference type="Proteomes" id="UP001156660"/>
    </source>
</evidence>
<comment type="caution">
    <text evidence="2">The sequence shown here is derived from an EMBL/GenBank/DDBJ whole genome shotgun (WGS) entry which is preliminary data.</text>
</comment>
<evidence type="ECO:0000313" key="3">
    <source>
        <dbReference type="Proteomes" id="UP000239273"/>
    </source>
</evidence>
<reference evidence="2 3" key="2">
    <citation type="submission" date="2016-12" db="EMBL/GenBank/DDBJ databases">
        <title>Diversity of luminous bacteria.</title>
        <authorList>
            <person name="Yoshizawa S."/>
            <person name="Kogure K."/>
        </authorList>
    </citation>
    <scope>NUCLEOTIDE SEQUENCE [LARGE SCALE GENOMIC DNA]</scope>
    <source>
        <strain evidence="2 3">NBRC 105001</strain>
    </source>
</reference>
<keyword evidence="4" id="KW-1185">Reference proteome</keyword>
<reference evidence="1" key="1">
    <citation type="journal article" date="2014" name="Int. J. Syst. Evol. Microbiol.">
        <title>Complete genome of a new Firmicutes species belonging to the dominant human colonic microbiota ('Ruminococcus bicirculans') reveals two chromosomes and a selective capacity to utilize plant glucans.</title>
        <authorList>
            <consortium name="NISC Comparative Sequencing Program"/>
            <person name="Wegmann U."/>
            <person name="Louis P."/>
            <person name="Goesmann A."/>
            <person name="Henrissat B."/>
            <person name="Duncan S.H."/>
            <person name="Flint H.J."/>
        </authorList>
    </citation>
    <scope>NUCLEOTIDE SEQUENCE</scope>
    <source>
        <strain evidence="1">NBRC 105001</strain>
    </source>
</reference>
<sequence length="270" mass="31050">MSQKFPEYLYHYTSFEALACILEYKTFRFTKLNNLNDPLEGKTADLNASENLAYCSSWTAHERDTIPLWKMYSGLNGVRLKLPSDLFTNSQIESVSYSNLPRDYNKAVNSAKLIKPIKTYSTARKIIDIDSVFGPDEVEYLDSERPVNIEVVTKTARVEPQGAVEGCMINLTNVGLYKNDDWAYEKEWRYRLLLNPLFGPAYPIMGANEFCEYFKFAEDYIDVPVKQSAIDRIEVMLGPMHSAPQRILLTALLEKYSKNFKITESNIQIK</sequence>
<dbReference type="Pfam" id="PF11185">
    <property type="entry name" value="DUF2971"/>
    <property type="match status" value="1"/>
</dbReference>
<reference evidence="4" key="3">
    <citation type="journal article" date="2019" name="Int. J. Syst. Evol. Microbiol.">
        <title>The Global Catalogue of Microorganisms (GCM) 10K type strain sequencing project: providing services to taxonomists for standard genome sequencing and annotation.</title>
        <authorList>
            <consortium name="The Broad Institute Genomics Platform"/>
            <consortium name="The Broad Institute Genome Sequencing Center for Infectious Disease"/>
            <person name="Wu L."/>
            <person name="Ma J."/>
        </authorList>
    </citation>
    <scope>NUCLEOTIDE SEQUENCE [LARGE SCALE GENOMIC DNA]</scope>
    <source>
        <strain evidence="4">NBRC 105001</strain>
    </source>
</reference>
<name>A0A2S7X8R0_9GAMM</name>
<gene>
    <name evidence="2" type="ORF">BTO23_15580</name>
    <name evidence="1" type="ORF">GCM10007855_41770</name>
</gene>
<dbReference type="EMBL" id="MSCP01000002">
    <property type="protein sequence ID" value="PQJ87525.1"/>
    <property type="molecule type" value="Genomic_DNA"/>
</dbReference>
<dbReference type="RefSeq" id="WP_170066760.1">
    <property type="nucleotide sequence ID" value="NZ_BSOU01000047.1"/>
</dbReference>
<evidence type="ECO:0000313" key="1">
    <source>
        <dbReference type="EMBL" id="GLR77302.1"/>
    </source>
</evidence>
<dbReference type="Proteomes" id="UP001156660">
    <property type="component" value="Unassembled WGS sequence"/>
</dbReference>
<reference evidence="1" key="4">
    <citation type="submission" date="2023-01" db="EMBL/GenBank/DDBJ databases">
        <title>Draft genome sequence of Aliivibrio sifiae strain NBRC 105001.</title>
        <authorList>
            <person name="Sun Q."/>
            <person name="Mori K."/>
        </authorList>
    </citation>
    <scope>NUCLEOTIDE SEQUENCE</scope>
    <source>
        <strain evidence="1">NBRC 105001</strain>
    </source>
</reference>
<dbReference type="Proteomes" id="UP000239273">
    <property type="component" value="Unassembled WGS sequence"/>
</dbReference>
<dbReference type="InterPro" id="IPR021352">
    <property type="entry name" value="DUF2971"/>
</dbReference>
<dbReference type="EMBL" id="BSOU01000047">
    <property type="protein sequence ID" value="GLR77302.1"/>
    <property type="molecule type" value="Genomic_DNA"/>
</dbReference>
<evidence type="ECO:0000313" key="2">
    <source>
        <dbReference type="EMBL" id="PQJ87525.1"/>
    </source>
</evidence>
<proteinExistence type="predicted"/>
<dbReference type="AlphaFoldDB" id="A0A2S7X8R0"/>
<evidence type="ECO:0008006" key="5">
    <source>
        <dbReference type="Google" id="ProtNLM"/>
    </source>
</evidence>
<accession>A0A2S7X8R0</accession>